<dbReference type="GO" id="GO:0006633">
    <property type="term" value="P:fatty acid biosynthetic process"/>
    <property type="evidence" value="ECO:0007669"/>
    <property type="project" value="UniProtKB-KW"/>
</dbReference>
<name>A0A5B8UJI2_9BACT</name>
<evidence type="ECO:0000256" key="2">
    <source>
        <dbReference type="ARBA" id="ARBA00008749"/>
    </source>
</evidence>
<keyword evidence="4 12" id="KW-0812">Transmembrane</keyword>
<keyword evidence="5" id="KW-0276">Fatty acid metabolism</keyword>
<organism evidence="14 15">
    <name type="scientific">Flavisolibacter ginsenosidimutans</name>
    <dbReference type="NCBI Taxonomy" id="661481"/>
    <lineage>
        <taxon>Bacteria</taxon>
        <taxon>Pseudomonadati</taxon>
        <taxon>Bacteroidota</taxon>
        <taxon>Chitinophagia</taxon>
        <taxon>Chitinophagales</taxon>
        <taxon>Chitinophagaceae</taxon>
        <taxon>Flavisolibacter</taxon>
    </lineage>
</organism>
<evidence type="ECO:0000313" key="15">
    <source>
        <dbReference type="Proteomes" id="UP000321204"/>
    </source>
</evidence>
<reference evidence="14 15" key="1">
    <citation type="journal article" date="2015" name="Int. J. Syst. Evol. Microbiol.">
        <title>Flavisolibacter ginsenosidimutans sp. nov., with ginsenoside-converting activity isolated from soil used for cultivating ginseng.</title>
        <authorList>
            <person name="Zhao Y."/>
            <person name="Liu Q."/>
            <person name="Kang M.S."/>
            <person name="Jin F."/>
            <person name="Yu H."/>
            <person name="Im W.T."/>
        </authorList>
    </citation>
    <scope>NUCLEOTIDE SEQUENCE [LARGE SCALE GENOMIC DNA]</scope>
    <source>
        <strain evidence="14 15">Gsoil 636</strain>
    </source>
</reference>
<dbReference type="KEGG" id="fgg:FSB75_12740"/>
<evidence type="ECO:0000259" key="13">
    <source>
        <dbReference type="Pfam" id="PF00487"/>
    </source>
</evidence>
<dbReference type="InterPro" id="IPR005804">
    <property type="entry name" value="FA_desaturase_dom"/>
</dbReference>
<dbReference type="GO" id="GO:0016020">
    <property type="term" value="C:membrane"/>
    <property type="evidence" value="ECO:0007669"/>
    <property type="project" value="UniProtKB-SubCell"/>
</dbReference>
<dbReference type="CDD" id="cd03505">
    <property type="entry name" value="Delta9-FADS-like"/>
    <property type="match status" value="1"/>
</dbReference>
<keyword evidence="3" id="KW-0444">Lipid biosynthesis</keyword>
<dbReference type="InterPro" id="IPR015876">
    <property type="entry name" value="Acyl-CoA_DS"/>
</dbReference>
<gene>
    <name evidence="14" type="ORF">FSB75_12740</name>
</gene>
<keyword evidence="10 12" id="KW-0472">Membrane</keyword>
<dbReference type="PANTHER" id="PTHR11351:SF31">
    <property type="entry name" value="DESATURASE 1, ISOFORM A-RELATED"/>
    <property type="match status" value="1"/>
</dbReference>
<keyword evidence="15" id="KW-1185">Reference proteome</keyword>
<dbReference type="AlphaFoldDB" id="A0A5B8UJI2"/>
<dbReference type="Proteomes" id="UP000321204">
    <property type="component" value="Chromosome"/>
</dbReference>
<evidence type="ECO:0000256" key="3">
    <source>
        <dbReference type="ARBA" id="ARBA00022516"/>
    </source>
</evidence>
<comment type="similarity">
    <text evidence="2">Belongs to the fatty acid desaturase type 2 family.</text>
</comment>
<dbReference type="RefSeq" id="WP_146788044.1">
    <property type="nucleotide sequence ID" value="NZ_BAABIO010000003.1"/>
</dbReference>
<keyword evidence="8" id="KW-0408">Iron</keyword>
<feature type="transmembrane region" description="Helical" evidence="12">
    <location>
        <begin position="128"/>
        <end position="145"/>
    </location>
</feature>
<evidence type="ECO:0000256" key="10">
    <source>
        <dbReference type="ARBA" id="ARBA00023136"/>
    </source>
</evidence>
<evidence type="ECO:0000313" key="14">
    <source>
        <dbReference type="EMBL" id="QEC56728.1"/>
    </source>
</evidence>
<evidence type="ECO:0000256" key="8">
    <source>
        <dbReference type="ARBA" id="ARBA00023004"/>
    </source>
</evidence>
<accession>A0A5B8UJI2</accession>
<evidence type="ECO:0000256" key="6">
    <source>
        <dbReference type="ARBA" id="ARBA00022989"/>
    </source>
</evidence>
<keyword evidence="9" id="KW-0443">Lipid metabolism</keyword>
<dbReference type="EMBL" id="CP042433">
    <property type="protein sequence ID" value="QEC56728.1"/>
    <property type="molecule type" value="Genomic_DNA"/>
</dbReference>
<dbReference type="GO" id="GO:0016717">
    <property type="term" value="F:oxidoreductase activity, acting on paired donors, with oxidation of a pair of donors resulting in the reduction of molecular oxygen to two molecules of water"/>
    <property type="evidence" value="ECO:0007669"/>
    <property type="project" value="InterPro"/>
</dbReference>
<feature type="transmembrane region" description="Helical" evidence="12">
    <location>
        <begin position="41"/>
        <end position="60"/>
    </location>
</feature>
<keyword evidence="7" id="KW-0560">Oxidoreductase</keyword>
<dbReference type="OrthoDB" id="9768289at2"/>
<proteinExistence type="inferred from homology"/>
<keyword evidence="11" id="KW-0275">Fatty acid biosynthesis</keyword>
<evidence type="ECO:0000256" key="9">
    <source>
        <dbReference type="ARBA" id="ARBA00023098"/>
    </source>
</evidence>
<feature type="domain" description="Fatty acid desaturase" evidence="13">
    <location>
        <begin position="7"/>
        <end position="213"/>
    </location>
</feature>
<keyword evidence="6 12" id="KW-1133">Transmembrane helix</keyword>
<evidence type="ECO:0000256" key="11">
    <source>
        <dbReference type="ARBA" id="ARBA00023160"/>
    </source>
</evidence>
<evidence type="ECO:0000256" key="5">
    <source>
        <dbReference type="ARBA" id="ARBA00022832"/>
    </source>
</evidence>
<evidence type="ECO:0000256" key="4">
    <source>
        <dbReference type="ARBA" id="ARBA00022692"/>
    </source>
</evidence>
<protein>
    <submittedName>
        <fullName evidence="14">Acyl-CoA desaturase</fullName>
    </submittedName>
</protein>
<comment type="subcellular location">
    <subcellularLocation>
        <location evidence="1">Membrane</location>
        <topology evidence="1">Multi-pass membrane protein</topology>
    </subcellularLocation>
</comment>
<evidence type="ECO:0000256" key="1">
    <source>
        <dbReference type="ARBA" id="ARBA00004141"/>
    </source>
</evidence>
<dbReference type="PANTHER" id="PTHR11351">
    <property type="entry name" value="ACYL-COA DESATURASE"/>
    <property type="match status" value="1"/>
</dbReference>
<evidence type="ECO:0000256" key="7">
    <source>
        <dbReference type="ARBA" id="ARBA00023002"/>
    </source>
</evidence>
<dbReference type="Pfam" id="PF00487">
    <property type="entry name" value="FA_desaturase"/>
    <property type="match status" value="1"/>
</dbReference>
<sequence length="247" mass="29030">MLFVILFFVLHWYLSLFSQTFFLHRYAAHKSFTMSKGWERFFFLFTWFTQGSSYLSARAYGILHRVHHAYTDTELDPHSPSYDKNLLAMMWRTKNIYTGILYETSPVEERFTKNVPAWKKFDLFASSWPSRVLWIAVYVALYLLFAPSAWFLLLVPIHAVMGPLHGVIINWYAHKYGHVNYETDNTSKNLFKVDWLMFGEGYHNNHHTFPSRSNFAAKKGEFDPCYPFIVLLNKLGVIKISNSLQPA</sequence>
<evidence type="ECO:0000256" key="12">
    <source>
        <dbReference type="SAM" id="Phobius"/>
    </source>
</evidence>